<reference evidence="1 2" key="1">
    <citation type="journal article" date="2012" name="Genome Biol.">
        <title>Sequencing three crocodilian genomes to illuminate the evolution of archosaurs and amniotes.</title>
        <authorList>
            <person name="St John J.A."/>
            <person name="Braun E.L."/>
            <person name="Isberg S.R."/>
            <person name="Miles L.G."/>
            <person name="Chong A.Y."/>
            <person name="Gongora J."/>
            <person name="Dalzell P."/>
            <person name="Moran C."/>
            <person name="Bed'hom B."/>
            <person name="Abzhanov A."/>
            <person name="Burgess S.C."/>
            <person name="Cooksey A.M."/>
            <person name="Castoe T.A."/>
            <person name="Crawford N.G."/>
            <person name="Densmore L.D."/>
            <person name="Drew J.C."/>
            <person name="Edwards S.V."/>
            <person name="Faircloth B.C."/>
            <person name="Fujita M.K."/>
            <person name="Greenwold M.J."/>
            <person name="Hoffmann F.G."/>
            <person name="Howard J.M."/>
            <person name="Iguchi T."/>
            <person name="Janes D.E."/>
            <person name="Khan S.Y."/>
            <person name="Kohno S."/>
            <person name="de Koning A.J."/>
            <person name="Lance S.L."/>
            <person name="McCarthy F.M."/>
            <person name="McCormack J.E."/>
            <person name="Merchant M.E."/>
            <person name="Peterson D.G."/>
            <person name="Pollock D.D."/>
            <person name="Pourmand N."/>
            <person name="Raney B.J."/>
            <person name="Roessler K.A."/>
            <person name="Sanford J.R."/>
            <person name="Sawyer R.H."/>
            <person name="Schmidt C.J."/>
            <person name="Triplett E.W."/>
            <person name="Tuberville T.D."/>
            <person name="Venegas-Anaya M."/>
            <person name="Howard J.T."/>
            <person name="Jarvis E.D."/>
            <person name="Guillette L.J.Jr."/>
            <person name="Glenn T.C."/>
            <person name="Green R.E."/>
            <person name="Ray D.A."/>
        </authorList>
    </citation>
    <scope>NUCLEOTIDE SEQUENCE [LARGE SCALE GENOMIC DNA]</scope>
    <source>
        <strain evidence="1">KSC_2009_1</strain>
    </source>
</reference>
<dbReference type="Proteomes" id="UP000050525">
    <property type="component" value="Unassembled WGS sequence"/>
</dbReference>
<dbReference type="AlphaFoldDB" id="A0A151N4T2"/>
<evidence type="ECO:0000313" key="1">
    <source>
        <dbReference type="EMBL" id="KYO31802.1"/>
    </source>
</evidence>
<protein>
    <submittedName>
        <fullName evidence="1">Uncharacterized protein</fullName>
    </submittedName>
</protein>
<sequence length="93" mass="10690">MCVFLQDLILHCTQGFLRTSRLYLSRKYLALGFPFTWESYHRSSSQGQFLSSQSRTGKPVSLLGKEERVSPGSWMHCHRHSTPTDLNVAREDS</sequence>
<proteinExistence type="predicted"/>
<evidence type="ECO:0000313" key="2">
    <source>
        <dbReference type="Proteomes" id="UP000050525"/>
    </source>
</evidence>
<dbReference type="EMBL" id="AKHW03004053">
    <property type="protein sequence ID" value="KYO31802.1"/>
    <property type="molecule type" value="Genomic_DNA"/>
</dbReference>
<comment type="caution">
    <text evidence="1">The sequence shown here is derived from an EMBL/GenBank/DDBJ whole genome shotgun (WGS) entry which is preliminary data.</text>
</comment>
<accession>A0A151N4T2</accession>
<keyword evidence="2" id="KW-1185">Reference proteome</keyword>
<organism evidence="1 2">
    <name type="scientific">Alligator mississippiensis</name>
    <name type="common">American alligator</name>
    <dbReference type="NCBI Taxonomy" id="8496"/>
    <lineage>
        <taxon>Eukaryota</taxon>
        <taxon>Metazoa</taxon>
        <taxon>Chordata</taxon>
        <taxon>Craniata</taxon>
        <taxon>Vertebrata</taxon>
        <taxon>Euteleostomi</taxon>
        <taxon>Archelosauria</taxon>
        <taxon>Archosauria</taxon>
        <taxon>Crocodylia</taxon>
        <taxon>Alligatoridae</taxon>
        <taxon>Alligatorinae</taxon>
        <taxon>Alligator</taxon>
    </lineage>
</organism>
<gene>
    <name evidence="1" type="ORF">Y1Q_0022867</name>
</gene>
<name>A0A151N4T2_ALLMI</name>